<reference evidence="3 4" key="1">
    <citation type="submission" date="2021-03" db="EMBL/GenBank/DDBJ databases">
        <title>Sequencing the genomes of 1000 actinobacteria strains.</title>
        <authorList>
            <person name="Klenk H.-P."/>
        </authorList>
    </citation>
    <scope>NUCLEOTIDE SEQUENCE [LARGE SCALE GENOMIC DNA]</scope>
    <source>
        <strain evidence="3 4">DSM 15454</strain>
    </source>
</reference>
<gene>
    <name evidence="3" type="ORF">JOF46_000996</name>
</gene>
<dbReference type="InterPro" id="IPR042100">
    <property type="entry name" value="Bug_dom1"/>
</dbReference>
<sequence length="328" mass="34200">MKKTILRSAALLAAGLLTVTGCSANAKSGGTADGNYPSKDVRLIVPWAAGGSGDLTARTIAPLLEKDLGVNVIVENKPGANGSVAYNWLAEQEPDGYNLAMMGVEVATLQFMDYDIKPENYAPIGQGLAGPGAIAVPVDSPFKTLEDLIAAAKAKPGDLTFSSPGIGSVWDSPAAGLQQLADIKLTSVPFDGSAPAIAAAAAGKVDFSIDAIGSQKIQVDGGHLRYLAMLTDERDPDNPDVPTAKEAGVDLQNASWVGVMAPKGTPEDTVKKLSDAMEKATGDAGYQQVITSSNLVPTFKDSTEMAAFIQDEAKRYGPWIEYAKNNTK</sequence>
<dbReference type="SUPFAM" id="SSF53850">
    <property type="entry name" value="Periplasmic binding protein-like II"/>
    <property type="match status" value="1"/>
</dbReference>
<dbReference type="Proteomes" id="UP000766570">
    <property type="component" value="Unassembled WGS sequence"/>
</dbReference>
<accession>A0ABS4WA48</accession>
<comment type="caution">
    <text evidence="3">The sequence shown here is derived from an EMBL/GenBank/DDBJ whole genome shotgun (WGS) entry which is preliminary data.</text>
</comment>
<dbReference type="CDD" id="cd07012">
    <property type="entry name" value="PBP2_Bug_TTT"/>
    <property type="match status" value="1"/>
</dbReference>
<keyword evidence="4" id="KW-1185">Reference proteome</keyword>
<evidence type="ECO:0000256" key="2">
    <source>
        <dbReference type="SAM" id="SignalP"/>
    </source>
</evidence>
<name>A0ABS4WA48_9MICC</name>
<dbReference type="InterPro" id="IPR005064">
    <property type="entry name" value="BUG"/>
</dbReference>
<dbReference type="PROSITE" id="PS51257">
    <property type="entry name" value="PROKAR_LIPOPROTEIN"/>
    <property type="match status" value="1"/>
</dbReference>
<dbReference type="Gene3D" id="3.40.190.150">
    <property type="entry name" value="Bordetella uptake gene, domain 1"/>
    <property type="match status" value="1"/>
</dbReference>
<dbReference type="EMBL" id="JAGIOE010000001">
    <property type="protein sequence ID" value="MBP2373084.1"/>
    <property type="molecule type" value="Genomic_DNA"/>
</dbReference>
<dbReference type="PANTHER" id="PTHR42928:SF5">
    <property type="entry name" value="BLR1237 PROTEIN"/>
    <property type="match status" value="1"/>
</dbReference>
<organism evidence="3 4">
    <name type="scientific">Paeniglutamicibacter psychrophenolicus</name>
    <dbReference type="NCBI Taxonomy" id="257454"/>
    <lineage>
        <taxon>Bacteria</taxon>
        <taxon>Bacillati</taxon>
        <taxon>Actinomycetota</taxon>
        <taxon>Actinomycetes</taxon>
        <taxon>Micrococcales</taxon>
        <taxon>Micrococcaceae</taxon>
        <taxon>Paeniglutamicibacter</taxon>
    </lineage>
</organism>
<protein>
    <submittedName>
        <fullName evidence="3">Tripartite-type tricarboxylate transporter receptor subunit TctC</fullName>
    </submittedName>
</protein>
<dbReference type="Gene3D" id="3.40.190.10">
    <property type="entry name" value="Periplasmic binding protein-like II"/>
    <property type="match status" value="1"/>
</dbReference>
<dbReference type="PANTHER" id="PTHR42928">
    <property type="entry name" value="TRICARBOXYLATE-BINDING PROTEIN"/>
    <property type="match status" value="1"/>
</dbReference>
<evidence type="ECO:0000313" key="4">
    <source>
        <dbReference type="Proteomes" id="UP000766570"/>
    </source>
</evidence>
<comment type="similarity">
    <text evidence="1">Belongs to the UPF0065 (bug) family.</text>
</comment>
<keyword evidence="3" id="KW-0675">Receptor</keyword>
<evidence type="ECO:0000313" key="3">
    <source>
        <dbReference type="EMBL" id="MBP2373084.1"/>
    </source>
</evidence>
<dbReference type="RefSeq" id="WP_209906312.1">
    <property type="nucleotide sequence ID" value="NZ_BAAAMI010000019.1"/>
</dbReference>
<feature type="chain" id="PRO_5047212216" evidence="2">
    <location>
        <begin position="27"/>
        <end position="328"/>
    </location>
</feature>
<feature type="signal peptide" evidence="2">
    <location>
        <begin position="1"/>
        <end position="26"/>
    </location>
</feature>
<proteinExistence type="inferred from homology"/>
<dbReference type="PIRSF" id="PIRSF017082">
    <property type="entry name" value="YflP"/>
    <property type="match status" value="1"/>
</dbReference>
<keyword evidence="2" id="KW-0732">Signal</keyword>
<dbReference type="Pfam" id="PF03401">
    <property type="entry name" value="TctC"/>
    <property type="match status" value="1"/>
</dbReference>
<evidence type="ECO:0000256" key="1">
    <source>
        <dbReference type="ARBA" id="ARBA00006987"/>
    </source>
</evidence>